<protein>
    <submittedName>
        <fullName evidence="1">Uncharacterized protein</fullName>
    </submittedName>
</protein>
<sequence>MELTNYVTEVIYRHCVAECRNLKAFAAMLAYRMAALTNPAGGFSSNKRIGLFRCPVNSVSRKFSDRMENGVTK</sequence>
<dbReference type="GeneID" id="20324139"/>
<proteinExistence type="predicted"/>
<reference evidence="1 2" key="1">
    <citation type="submission" date="2013-11" db="EMBL/GenBank/DDBJ databases">
        <title>Opisthorchis viverrini - life in the bile duct.</title>
        <authorList>
            <person name="Young N.D."/>
            <person name="Nagarajan N."/>
            <person name="Lin S.J."/>
            <person name="Korhonen P.K."/>
            <person name="Jex A.R."/>
            <person name="Hall R.S."/>
            <person name="Safavi-Hemami H."/>
            <person name="Kaewkong W."/>
            <person name="Bertrand D."/>
            <person name="Gao S."/>
            <person name="Seet Q."/>
            <person name="Wongkham S."/>
            <person name="Teh B.T."/>
            <person name="Wongkham C."/>
            <person name="Intapan P.M."/>
            <person name="Maleewong W."/>
            <person name="Yang X."/>
            <person name="Hu M."/>
            <person name="Wang Z."/>
            <person name="Hofmann A."/>
            <person name="Sternberg P.W."/>
            <person name="Tan P."/>
            <person name="Wang J."/>
            <person name="Gasser R.B."/>
        </authorList>
    </citation>
    <scope>NUCLEOTIDE SEQUENCE [LARGE SCALE GENOMIC DNA]</scope>
</reference>
<dbReference type="RefSeq" id="XP_009174472.1">
    <property type="nucleotide sequence ID" value="XM_009176208.1"/>
</dbReference>
<dbReference type="KEGG" id="ovi:T265_09971"/>
<keyword evidence="2" id="KW-1185">Reference proteome</keyword>
<organism evidence="1 2">
    <name type="scientific">Opisthorchis viverrini</name>
    <name type="common">Southeast Asian liver fluke</name>
    <dbReference type="NCBI Taxonomy" id="6198"/>
    <lineage>
        <taxon>Eukaryota</taxon>
        <taxon>Metazoa</taxon>
        <taxon>Spiralia</taxon>
        <taxon>Lophotrochozoa</taxon>
        <taxon>Platyhelminthes</taxon>
        <taxon>Trematoda</taxon>
        <taxon>Digenea</taxon>
        <taxon>Opisthorchiida</taxon>
        <taxon>Opisthorchiata</taxon>
        <taxon>Opisthorchiidae</taxon>
        <taxon>Opisthorchis</taxon>
    </lineage>
</organism>
<evidence type="ECO:0000313" key="2">
    <source>
        <dbReference type="Proteomes" id="UP000054324"/>
    </source>
</evidence>
<name>A0A074Z3X7_OPIVI</name>
<dbReference type="CTD" id="20324139"/>
<dbReference type="EMBL" id="KL596941">
    <property type="protein sequence ID" value="KER21786.1"/>
    <property type="molecule type" value="Genomic_DNA"/>
</dbReference>
<accession>A0A074Z3X7</accession>
<evidence type="ECO:0000313" key="1">
    <source>
        <dbReference type="EMBL" id="KER21786.1"/>
    </source>
</evidence>
<gene>
    <name evidence="1" type="ORF">T265_09971</name>
</gene>
<dbReference type="Proteomes" id="UP000054324">
    <property type="component" value="Unassembled WGS sequence"/>
</dbReference>
<dbReference type="AlphaFoldDB" id="A0A074Z3X7"/>